<dbReference type="Pfam" id="PF01841">
    <property type="entry name" value="Transglut_core"/>
    <property type="match status" value="1"/>
</dbReference>
<feature type="compositionally biased region" description="Low complexity" evidence="1">
    <location>
        <begin position="589"/>
        <end position="603"/>
    </location>
</feature>
<feature type="transmembrane region" description="Helical" evidence="2">
    <location>
        <begin position="165"/>
        <end position="183"/>
    </location>
</feature>
<accession>A0AAU8IF65</accession>
<evidence type="ECO:0000256" key="2">
    <source>
        <dbReference type="SAM" id="Phobius"/>
    </source>
</evidence>
<feature type="transmembrane region" description="Helical" evidence="2">
    <location>
        <begin position="68"/>
        <end position="88"/>
    </location>
</feature>
<name>A0AAU8IF65_9BACL</name>
<dbReference type="Gene3D" id="3.10.620.30">
    <property type="match status" value="1"/>
</dbReference>
<dbReference type="EMBL" id="CP159510">
    <property type="protein sequence ID" value="XCJ16843.1"/>
    <property type="molecule type" value="Genomic_DNA"/>
</dbReference>
<reference evidence="4" key="1">
    <citation type="submission" date="2024-06" db="EMBL/GenBank/DDBJ databases">
        <authorList>
            <person name="Fan A."/>
            <person name="Zhang F.Y."/>
            <person name="Zhang L."/>
        </authorList>
    </citation>
    <scope>NUCLEOTIDE SEQUENCE</scope>
    <source>
        <strain evidence="4">Y61</strain>
    </source>
</reference>
<gene>
    <name evidence="4" type="ORF">ABNN70_14605</name>
</gene>
<dbReference type="PANTHER" id="PTHR42736:SF1">
    <property type="entry name" value="PROTEIN-GLUTAMINE GAMMA-GLUTAMYLTRANSFERASE"/>
    <property type="match status" value="1"/>
</dbReference>
<dbReference type="SUPFAM" id="SSF54001">
    <property type="entry name" value="Cysteine proteinases"/>
    <property type="match status" value="1"/>
</dbReference>
<evidence type="ECO:0000313" key="4">
    <source>
        <dbReference type="EMBL" id="XCJ16843.1"/>
    </source>
</evidence>
<keyword evidence="2" id="KW-0812">Transmembrane</keyword>
<organism evidence="4">
    <name type="scientific">Sporolactobacillus sp. Y61</name>
    <dbReference type="NCBI Taxonomy" id="3160863"/>
    <lineage>
        <taxon>Bacteria</taxon>
        <taxon>Bacillati</taxon>
        <taxon>Bacillota</taxon>
        <taxon>Bacilli</taxon>
        <taxon>Bacillales</taxon>
        <taxon>Sporolactobacillaceae</taxon>
        <taxon>Sporolactobacillus</taxon>
    </lineage>
</organism>
<keyword evidence="2" id="KW-1133">Transmembrane helix</keyword>
<dbReference type="SMART" id="SM00460">
    <property type="entry name" value="TGc"/>
    <property type="match status" value="1"/>
</dbReference>
<dbReference type="RefSeq" id="WP_353948214.1">
    <property type="nucleotide sequence ID" value="NZ_CP159510.1"/>
</dbReference>
<evidence type="ECO:0000256" key="1">
    <source>
        <dbReference type="SAM" id="MobiDB-lite"/>
    </source>
</evidence>
<dbReference type="InterPro" id="IPR038765">
    <property type="entry name" value="Papain-like_cys_pep_sf"/>
</dbReference>
<protein>
    <submittedName>
        <fullName evidence="4">Transglutaminase domain-containing protein</fullName>
    </submittedName>
</protein>
<dbReference type="PANTHER" id="PTHR42736">
    <property type="entry name" value="PROTEIN-GLUTAMINE GAMMA-GLUTAMYLTRANSFERASE"/>
    <property type="match status" value="1"/>
</dbReference>
<feature type="transmembrane region" description="Helical" evidence="2">
    <location>
        <begin position="12"/>
        <end position="34"/>
    </location>
</feature>
<proteinExistence type="predicted"/>
<keyword evidence="2" id="KW-0472">Membrane</keyword>
<feature type="domain" description="Transglutaminase-like" evidence="3">
    <location>
        <begin position="474"/>
        <end position="557"/>
    </location>
</feature>
<feature type="transmembrane region" description="Helical" evidence="2">
    <location>
        <begin position="195"/>
        <end position="216"/>
    </location>
</feature>
<evidence type="ECO:0000259" key="3">
    <source>
        <dbReference type="SMART" id="SM00460"/>
    </source>
</evidence>
<dbReference type="AlphaFoldDB" id="A0AAU8IF65"/>
<dbReference type="InterPro" id="IPR052901">
    <property type="entry name" value="Bact_TGase-like"/>
</dbReference>
<feature type="region of interest" description="Disordered" evidence="1">
    <location>
        <begin position="562"/>
        <end position="620"/>
    </location>
</feature>
<feature type="transmembrane region" description="Helical" evidence="2">
    <location>
        <begin position="139"/>
        <end position="159"/>
    </location>
</feature>
<feature type="compositionally biased region" description="Polar residues" evidence="1">
    <location>
        <begin position="562"/>
        <end position="588"/>
    </location>
</feature>
<sequence>MADSSKKWSQTVIYILAAVILWLCVKPVTVLTILRSETLLFTFIAGLMLLLYFRLPGWIYLAAGAGMIFFSVHFYFFNATPLFALSWIRDAAGDIVHNAALVWNGQLFILSDLFSAFLFFVMVWLICFTVRYWLRNGHIFLFLFLAAVALSVVDTFTFYDATPDMILVTVLGLVILGISKWVELKSSGTGSKASFKAWVMTVSAAAAGVLLLGILAPKAEAQWNGPARYLQHIGFGNMNQNGAFFSNGQRIGYDADDTALGGSLSMDDTPLFTAYVTGTGNYWRVSSKETYTGKGWADNHPYYVPLIHFSDVSDAMTLFEENTGTSKESARITFSSNSPAVLPYTGQLSDIRVPGRRLKLAPLSGQILTSEETRARTEQINYLEPTFRIDRLRQVTAESAGSQDPENIRKTYLQLPERLPSRVRELGTKLTSGESNRYDQVRHIVDYLRSSRFTYSIDRVPRPSQNQDYVDQFLFESKIGYCDNFSTSLVVLLRSAGIPARWVKGFTTGEYTGQENANMIGGKSQLTSAYEITNANAHSWAEVYFPGSGWVTFEATPSFNNPNQFVHSATGSGTQAQENGQSESASGAQNQQNPAQQQKKPAQSHQNTPQQEKKDGANVQAKAGDQNRFPFFPVALAAGGILLAAGLVYLILTRRKWMAAYYLRKQKKMIVRDGTTFCQAFENLSRLLRIKGFRRADSQTVYEFSTMVDRILSGHDMKQLAGYYEQLIYSGRADLPAGEQPRISRLFRRVLRKLFLLKQKT</sequence>
<feature type="transmembrane region" description="Helical" evidence="2">
    <location>
        <begin position="40"/>
        <end position="61"/>
    </location>
</feature>
<feature type="transmembrane region" description="Helical" evidence="2">
    <location>
        <begin position="631"/>
        <end position="652"/>
    </location>
</feature>
<dbReference type="InterPro" id="IPR002931">
    <property type="entry name" value="Transglutaminase-like"/>
</dbReference>
<feature type="transmembrane region" description="Helical" evidence="2">
    <location>
        <begin position="108"/>
        <end position="127"/>
    </location>
</feature>